<dbReference type="EMBL" id="CANTFL010000144">
    <property type="protein sequence ID" value="CAI5715627.1"/>
    <property type="molecule type" value="Genomic_DNA"/>
</dbReference>
<evidence type="ECO:0000313" key="1">
    <source>
        <dbReference type="EMBL" id="CAI5715627.1"/>
    </source>
</evidence>
<name>A0AAV0TAZ3_HYABA</name>
<dbReference type="AlphaFoldDB" id="A0AAV0TAZ3"/>
<organism evidence="1 2">
    <name type="scientific">Hyaloperonospora brassicae</name>
    <name type="common">Brassica downy mildew</name>
    <name type="synonym">Peronospora brassicae</name>
    <dbReference type="NCBI Taxonomy" id="162125"/>
    <lineage>
        <taxon>Eukaryota</taxon>
        <taxon>Sar</taxon>
        <taxon>Stramenopiles</taxon>
        <taxon>Oomycota</taxon>
        <taxon>Peronosporomycetes</taxon>
        <taxon>Peronosporales</taxon>
        <taxon>Peronosporaceae</taxon>
        <taxon>Hyaloperonospora</taxon>
    </lineage>
</organism>
<dbReference type="Proteomes" id="UP001162031">
    <property type="component" value="Unassembled WGS sequence"/>
</dbReference>
<comment type="caution">
    <text evidence="1">The sequence shown here is derived from an EMBL/GenBank/DDBJ whole genome shotgun (WGS) entry which is preliminary data.</text>
</comment>
<protein>
    <submittedName>
        <fullName evidence="1">Uncharacterized protein</fullName>
    </submittedName>
</protein>
<keyword evidence="2" id="KW-1185">Reference proteome</keyword>
<gene>
    <name evidence="1" type="ORF">HBR001_LOCUS1474</name>
</gene>
<accession>A0AAV0TAZ3</accession>
<evidence type="ECO:0000313" key="2">
    <source>
        <dbReference type="Proteomes" id="UP001162031"/>
    </source>
</evidence>
<proteinExistence type="predicted"/>
<reference evidence="1" key="1">
    <citation type="submission" date="2022-12" db="EMBL/GenBank/DDBJ databases">
        <authorList>
            <person name="Webb A."/>
        </authorList>
    </citation>
    <scope>NUCLEOTIDE SEQUENCE</scope>
    <source>
        <strain evidence="1">Hp1</strain>
    </source>
</reference>
<sequence>MLGKRCASEMEASLTEYYRQECLRALYAKQQRPRDCAWVSKDMMAKPPRRARKRVSFATVLEIIGSADASIDRSSIEVSPISRLEIMELLSQRTFPGQAYN</sequence>